<dbReference type="InterPro" id="IPR001680">
    <property type="entry name" value="WD40_rpt"/>
</dbReference>
<feature type="repeat" description="WD" evidence="3">
    <location>
        <begin position="108"/>
        <end position="149"/>
    </location>
</feature>
<keyword evidence="1 3" id="KW-0853">WD repeat</keyword>
<dbReference type="SUPFAM" id="SSF50978">
    <property type="entry name" value="WD40 repeat-like"/>
    <property type="match status" value="1"/>
</dbReference>
<evidence type="ECO:0000313" key="4">
    <source>
        <dbReference type="Proteomes" id="UP000085678"/>
    </source>
</evidence>
<dbReference type="STRING" id="7574.A0A1S3H1K9"/>
<dbReference type="GeneID" id="106151232"/>
<dbReference type="InParanoid" id="A0A1S3H1K9"/>
<dbReference type="PANTHER" id="PTHR19848:SF8">
    <property type="entry name" value="F-BOX AND WD REPEAT DOMAIN CONTAINING 7"/>
    <property type="match status" value="1"/>
</dbReference>
<accession>A0A1S3H1K9</accession>
<evidence type="ECO:0000256" key="2">
    <source>
        <dbReference type="ARBA" id="ARBA00022737"/>
    </source>
</evidence>
<gene>
    <name evidence="5" type="primary">LOC106151232</name>
</gene>
<dbReference type="Proteomes" id="UP000085678">
    <property type="component" value="Unplaced"/>
</dbReference>
<dbReference type="InterPro" id="IPR019775">
    <property type="entry name" value="WD40_repeat_CS"/>
</dbReference>
<dbReference type="InterPro" id="IPR036322">
    <property type="entry name" value="WD40_repeat_dom_sf"/>
</dbReference>
<dbReference type="Gene3D" id="2.130.10.10">
    <property type="entry name" value="YVTN repeat-like/Quinoprotein amine dehydrogenase"/>
    <property type="match status" value="1"/>
</dbReference>
<dbReference type="InterPro" id="IPR020472">
    <property type="entry name" value="WD40_PAC1"/>
</dbReference>
<dbReference type="PANTHER" id="PTHR19848">
    <property type="entry name" value="WD40 REPEAT PROTEIN"/>
    <property type="match status" value="1"/>
</dbReference>
<dbReference type="Pfam" id="PF00400">
    <property type="entry name" value="WD40"/>
    <property type="match status" value="2"/>
</dbReference>
<reference evidence="5" key="1">
    <citation type="submission" date="2025-08" db="UniProtKB">
        <authorList>
            <consortium name="RefSeq"/>
        </authorList>
    </citation>
    <scope>IDENTIFICATION</scope>
    <source>
        <tissue evidence="5">Gonads</tissue>
    </source>
</reference>
<dbReference type="KEGG" id="lak:106151232"/>
<keyword evidence="2" id="KW-0677">Repeat</keyword>
<dbReference type="AlphaFoldDB" id="A0A1S3H1K9"/>
<feature type="repeat" description="WD" evidence="3">
    <location>
        <begin position="150"/>
        <end position="184"/>
    </location>
</feature>
<evidence type="ECO:0000313" key="5">
    <source>
        <dbReference type="RefSeq" id="XP_013379822.1"/>
    </source>
</evidence>
<dbReference type="PROSITE" id="PS00678">
    <property type="entry name" value="WD_REPEATS_1"/>
    <property type="match status" value="2"/>
</dbReference>
<keyword evidence="4" id="KW-1185">Reference proteome</keyword>
<dbReference type="PROSITE" id="PS50082">
    <property type="entry name" value="WD_REPEATS_2"/>
    <property type="match status" value="2"/>
</dbReference>
<dbReference type="RefSeq" id="XP_013379822.1">
    <property type="nucleotide sequence ID" value="XM_013524368.1"/>
</dbReference>
<dbReference type="InterPro" id="IPR015943">
    <property type="entry name" value="WD40/YVTN_repeat-like_dom_sf"/>
</dbReference>
<evidence type="ECO:0000256" key="3">
    <source>
        <dbReference type="PROSITE-ProRule" id="PRU00221"/>
    </source>
</evidence>
<proteinExistence type="predicted"/>
<organism evidence="4 5">
    <name type="scientific">Lingula anatina</name>
    <name type="common">Brachiopod</name>
    <name type="synonym">Lingula unguis</name>
    <dbReference type="NCBI Taxonomy" id="7574"/>
    <lineage>
        <taxon>Eukaryota</taxon>
        <taxon>Metazoa</taxon>
        <taxon>Spiralia</taxon>
        <taxon>Lophotrochozoa</taxon>
        <taxon>Brachiopoda</taxon>
        <taxon>Linguliformea</taxon>
        <taxon>Lingulata</taxon>
        <taxon>Lingulida</taxon>
        <taxon>Linguloidea</taxon>
        <taxon>Lingulidae</taxon>
        <taxon>Lingula</taxon>
    </lineage>
</organism>
<evidence type="ECO:0000256" key="1">
    <source>
        <dbReference type="ARBA" id="ARBA00022574"/>
    </source>
</evidence>
<dbReference type="PRINTS" id="PR00320">
    <property type="entry name" value="GPROTEINBRPT"/>
</dbReference>
<dbReference type="SMART" id="SM00320">
    <property type="entry name" value="WD40"/>
    <property type="match status" value="2"/>
</dbReference>
<sequence>MGFTGEQENLVVIQCNSVYEHRAPWVYAFMLIKEEGKLDQITASPFQCPGHIHKLLNDGRILTATATKELILWDVRKQVQCGKLYDPDLVRSTPPSKTGILPPKTPPMPAHIDDITYITVSPDGSHLVSGSHDKAVKLWNLTTGTLVKTFLGHRAKITCLDISEDNQMIASGSSDQTIMLWNLNYNIGGGGLITPLNHFYAHASIVQVKLSQGGKYVVAVVDDKLRKLVFLKLENWEVKED</sequence>
<dbReference type="PROSITE" id="PS50294">
    <property type="entry name" value="WD_REPEATS_REGION"/>
    <property type="match status" value="2"/>
</dbReference>
<protein>
    <submittedName>
        <fullName evidence="5">Uncharacterized protein LOC106151232</fullName>
    </submittedName>
</protein>
<name>A0A1S3H1K9_LINAN</name>
<dbReference type="OrthoDB" id="6275838at2759"/>